<evidence type="ECO:0000313" key="3">
    <source>
        <dbReference type="Proteomes" id="UP000008237"/>
    </source>
</evidence>
<dbReference type="Gene3D" id="1.10.10.1450">
    <property type="match status" value="1"/>
</dbReference>
<dbReference type="InParanoid" id="E2C5V6"/>
<feature type="domain" description="Mos1 transposase HTH" evidence="1">
    <location>
        <begin position="1"/>
        <end position="35"/>
    </location>
</feature>
<accession>E2C5V6</accession>
<feature type="non-terminal residue" evidence="2">
    <location>
        <position position="1"/>
    </location>
</feature>
<organism evidence="3">
    <name type="scientific">Harpegnathos saltator</name>
    <name type="common">Jerdon's jumping ant</name>
    <dbReference type="NCBI Taxonomy" id="610380"/>
    <lineage>
        <taxon>Eukaryota</taxon>
        <taxon>Metazoa</taxon>
        <taxon>Ecdysozoa</taxon>
        <taxon>Arthropoda</taxon>
        <taxon>Hexapoda</taxon>
        <taxon>Insecta</taxon>
        <taxon>Pterygota</taxon>
        <taxon>Neoptera</taxon>
        <taxon>Endopterygota</taxon>
        <taxon>Hymenoptera</taxon>
        <taxon>Apocrita</taxon>
        <taxon>Aculeata</taxon>
        <taxon>Formicoidea</taxon>
        <taxon>Formicidae</taxon>
        <taxon>Ponerinae</taxon>
        <taxon>Ponerini</taxon>
        <taxon>Harpegnathos</taxon>
    </lineage>
</organism>
<dbReference type="InterPro" id="IPR041426">
    <property type="entry name" value="Mos1_HTH"/>
</dbReference>
<dbReference type="EMBL" id="GL452838">
    <property type="protein sequence ID" value="EFN76677.1"/>
    <property type="molecule type" value="Genomic_DNA"/>
</dbReference>
<dbReference type="AlphaFoldDB" id="E2C5V6"/>
<dbReference type="Proteomes" id="UP000008237">
    <property type="component" value="Unassembled WGS sequence"/>
</dbReference>
<dbReference type="Pfam" id="PF17906">
    <property type="entry name" value="HTH_48"/>
    <property type="match status" value="1"/>
</dbReference>
<evidence type="ECO:0000259" key="1">
    <source>
        <dbReference type="Pfam" id="PF17906"/>
    </source>
</evidence>
<feature type="non-terminal residue" evidence="2">
    <location>
        <position position="35"/>
    </location>
</feature>
<evidence type="ECO:0000313" key="2">
    <source>
        <dbReference type="EMBL" id="EFN76677.1"/>
    </source>
</evidence>
<gene>
    <name evidence="2" type="ORF">EAI_06936</name>
</gene>
<name>E2C5V6_HARSA</name>
<keyword evidence="3" id="KW-1185">Reference proteome</keyword>
<reference evidence="2 3" key="1">
    <citation type="journal article" date="2010" name="Science">
        <title>Genomic comparison of the ants Camponotus floridanus and Harpegnathos saltator.</title>
        <authorList>
            <person name="Bonasio R."/>
            <person name="Zhang G."/>
            <person name="Ye C."/>
            <person name="Mutti N.S."/>
            <person name="Fang X."/>
            <person name="Qin N."/>
            <person name="Donahue G."/>
            <person name="Yang P."/>
            <person name="Li Q."/>
            <person name="Li C."/>
            <person name="Zhang P."/>
            <person name="Huang Z."/>
            <person name="Berger S.L."/>
            <person name="Reinberg D."/>
            <person name="Wang J."/>
            <person name="Liebig J."/>
        </authorList>
    </citation>
    <scope>NUCLEOTIDE SEQUENCE [LARGE SCALE GENOMIC DNA]</scope>
    <source>
        <strain evidence="2 3">R22 G/1</strain>
    </source>
</reference>
<sequence length="35" mass="4099">KQHLREVLLHYYLLKKSAAQTCRLLMDVYGDHAPS</sequence>
<protein>
    <recommendedName>
        <fullName evidence="1">Mos1 transposase HTH domain-containing protein</fullName>
    </recommendedName>
</protein>
<proteinExistence type="predicted"/>